<dbReference type="GO" id="GO:0006751">
    <property type="term" value="P:glutathione catabolic process"/>
    <property type="evidence" value="ECO:0007669"/>
    <property type="project" value="InterPro"/>
</dbReference>
<reference evidence="4" key="2">
    <citation type="submission" date="2025-09" db="UniProtKB">
        <authorList>
            <consortium name="Ensembl"/>
        </authorList>
    </citation>
    <scope>IDENTIFICATION</scope>
</reference>
<dbReference type="InterPro" id="IPR043137">
    <property type="entry name" value="GGT_ssub_C"/>
</dbReference>
<feature type="binding site" evidence="3">
    <location>
        <position position="396"/>
    </location>
    <ligand>
        <name>L-glutamate</name>
        <dbReference type="ChEBI" id="CHEBI:29985"/>
    </ligand>
</feature>
<dbReference type="Gene3D" id="3.60.20.40">
    <property type="match status" value="1"/>
</dbReference>
<feature type="binding site" evidence="3">
    <location>
        <position position="437"/>
    </location>
    <ligand>
        <name>L-glutamate</name>
        <dbReference type="ChEBI" id="CHEBI:29985"/>
    </ligand>
</feature>
<evidence type="ECO:0000256" key="1">
    <source>
        <dbReference type="ARBA" id="ARBA00009381"/>
    </source>
</evidence>
<name>A0A8D2JIT2_VARKO</name>
<dbReference type="AlphaFoldDB" id="A0A8D2JIT2"/>
<reference evidence="4" key="1">
    <citation type="submission" date="2025-08" db="UniProtKB">
        <authorList>
            <consortium name="Ensembl"/>
        </authorList>
    </citation>
    <scope>IDENTIFICATION</scope>
</reference>
<dbReference type="PANTHER" id="PTHR45027:SF2">
    <property type="entry name" value="GAMMA-GLUTAMYLTRANSFERASE 5"/>
    <property type="match status" value="1"/>
</dbReference>
<dbReference type="InterPro" id="IPR029055">
    <property type="entry name" value="Ntn_hydrolases_N"/>
</dbReference>
<evidence type="ECO:0000313" key="4">
    <source>
        <dbReference type="Ensembl" id="ENSVKKP00000013246.1"/>
    </source>
</evidence>
<evidence type="ECO:0000256" key="3">
    <source>
        <dbReference type="PIRSR" id="PIRSR600101-2"/>
    </source>
</evidence>
<evidence type="ECO:0000313" key="5">
    <source>
        <dbReference type="Proteomes" id="UP000694545"/>
    </source>
</evidence>
<feature type="active site" description="Nucleophile" evidence="2">
    <location>
        <position position="354"/>
    </location>
</feature>
<protein>
    <submittedName>
        <fullName evidence="4">Gamma-glutamyltransferase 5</fullName>
    </submittedName>
</protein>
<dbReference type="InterPro" id="IPR000101">
    <property type="entry name" value="GGT_peptidase"/>
</dbReference>
<evidence type="ECO:0000256" key="2">
    <source>
        <dbReference type="PIRSR" id="PIRSR600101-1"/>
    </source>
</evidence>
<dbReference type="Gene3D" id="1.10.246.130">
    <property type="match status" value="1"/>
</dbReference>
<dbReference type="InterPro" id="IPR055262">
    <property type="entry name" value="GGT_CS"/>
</dbReference>
<dbReference type="SUPFAM" id="SSF56235">
    <property type="entry name" value="N-terminal nucleophile aminohydrolases (Ntn hydrolases)"/>
    <property type="match status" value="1"/>
</dbReference>
<organism evidence="4 5">
    <name type="scientific">Varanus komodoensis</name>
    <name type="common">Komodo dragon</name>
    <dbReference type="NCBI Taxonomy" id="61221"/>
    <lineage>
        <taxon>Eukaryota</taxon>
        <taxon>Metazoa</taxon>
        <taxon>Chordata</taxon>
        <taxon>Craniata</taxon>
        <taxon>Vertebrata</taxon>
        <taxon>Euteleostomi</taxon>
        <taxon>Lepidosauria</taxon>
        <taxon>Squamata</taxon>
        <taxon>Bifurcata</taxon>
        <taxon>Unidentata</taxon>
        <taxon>Episquamata</taxon>
        <taxon>Toxicofera</taxon>
        <taxon>Anguimorpha</taxon>
        <taxon>Paleoanguimorpha</taxon>
        <taxon>Varanoidea</taxon>
        <taxon>Varanidae</taxon>
        <taxon>Varanus</taxon>
    </lineage>
</organism>
<feature type="binding site" evidence="3">
    <location>
        <position position="79"/>
    </location>
    <ligand>
        <name>L-glutamate</name>
        <dbReference type="ChEBI" id="CHEBI:29985"/>
    </ligand>
</feature>
<dbReference type="PROSITE" id="PS00462">
    <property type="entry name" value="G_GLU_TRANSPEPTIDASE"/>
    <property type="match status" value="1"/>
</dbReference>
<keyword evidence="5" id="KW-1185">Reference proteome</keyword>
<dbReference type="FunFam" id="1.10.246.130:FF:000001">
    <property type="entry name" value="Gamma-glutamyltransferase 5 isoform 1"/>
    <property type="match status" value="1"/>
</dbReference>
<dbReference type="PANTHER" id="PTHR45027">
    <property type="entry name" value="PUTATIVE GLUTATHIONE HYDROLASE LIGHT CHAIN"/>
    <property type="match status" value="1"/>
</dbReference>
<dbReference type="Pfam" id="PF01019">
    <property type="entry name" value="G_glu_transpept"/>
    <property type="match status" value="1"/>
</dbReference>
<dbReference type="GO" id="GO:0036374">
    <property type="term" value="F:glutathione hydrolase activity"/>
    <property type="evidence" value="ECO:0007669"/>
    <property type="project" value="InterPro"/>
</dbReference>
<sequence length="531" mass="57501">MFKELPPSSSQCAAFQTLPSSSLCHNSNILQHGGSAVDAAIAALVCTSVLNPQSMGLGGGVIFTIYNASTGHVEVLNARERAPQNVSADLLGSCAHDFLPGAQWIAVPGELRGYEEAHRRYGRLPWKTLFEPTIKLLVPGVKIPEVLSKFLKHLQSHLKKTSLCKLFCNAQGTALRAGETLHWPALVETLRAVAENGASEFYTGKTAKRLVKDVREEGGTLTLDDLKNYRIEVVSPVNISLGEYTVYSAPRPAAGPLLFFILNVLKGFNFTKDTMETPSRRAEAYHFIAEALKFANGQRAKVDDPHFSEVTERVVGELMSSAFAARVRQLIDDRGDHPVEHYNLTRPGAVQFGTSHVSVLAEDGSAVAATSTINHPFGSMVYSPQTGILLNNELADFCMKQSSRKIIAGEMPPSSMVPSILVSRDGQSKLVIGGSGGTQIVPAVALAVTHKLWFGHDLSTAIRAPILFATSNNSIAVEERFPQDIVKALRERGHSVHTAPLALNVVQGIAQDQHCIFPYSDLRKQGEASGY</sequence>
<dbReference type="InterPro" id="IPR043138">
    <property type="entry name" value="GGT_lsub"/>
</dbReference>
<dbReference type="PRINTS" id="PR01210">
    <property type="entry name" value="GGTRANSPTASE"/>
</dbReference>
<feature type="binding site" evidence="3">
    <location>
        <begin position="414"/>
        <end position="415"/>
    </location>
    <ligand>
        <name>L-glutamate</name>
        <dbReference type="ChEBI" id="CHEBI:29985"/>
    </ligand>
</feature>
<accession>A0A8D2JIT2</accession>
<proteinExistence type="inferred from homology"/>
<comment type="similarity">
    <text evidence="1">Belongs to the gamma-glutamyltransferase family.</text>
</comment>
<dbReference type="Proteomes" id="UP000694545">
    <property type="component" value="Unplaced"/>
</dbReference>
<dbReference type="Ensembl" id="ENSVKKT00000013564.1">
    <property type="protein sequence ID" value="ENSVKKP00000013246.1"/>
    <property type="gene ID" value="ENSVKKG00000009157.1"/>
</dbReference>
<feature type="binding site" evidence="3">
    <location>
        <begin position="372"/>
        <end position="374"/>
    </location>
    <ligand>
        <name>L-glutamate</name>
        <dbReference type="ChEBI" id="CHEBI:29985"/>
    </ligand>
</feature>
<dbReference type="OMA" id="ICGMGPP"/>